<dbReference type="STRING" id="1121316.SAMN02745207_03396"/>
<evidence type="ECO:0000256" key="11">
    <source>
        <dbReference type="ARBA" id="ARBA00023136"/>
    </source>
</evidence>
<keyword evidence="4" id="KW-0808">Transferase</keyword>
<dbReference type="EMBL" id="FQXM01000024">
    <property type="protein sequence ID" value="SHH95456.1"/>
    <property type="molecule type" value="Genomic_DNA"/>
</dbReference>
<feature type="domain" description="HAMP" evidence="14">
    <location>
        <begin position="210"/>
        <end position="263"/>
    </location>
</feature>
<keyword evidence="5 13" id="KW-0812">Transmembrane</keyword>
<evidence type="ECO:0000256" key="2">
    <source>
        <dbReference type="ARBA" id="ARBA00022475"/>
    </source>
</evidence>
<evidence type="ECO:0000256" key="5">
    <source>
        <dbReference type="ARBA" id="ARBA00022692"/>
    </source>
</evidence>
<dbReference type="InterPro" id="IPR010559">
    <property type="entry name" value="Sig_transdc_His_kin_internal"/>
</dbReference>
<dbReference type="Pfam" id="PF00672">
    <property type="entry name" value="HAMP"/>
    <property type="match status" value="1"/>
</dbReference>
<dbReference type="PANTHER" id="PTHR34220:SF11">
    <property type="entry name" value="SENSOR PROTEIN KINASE HPTS"/>
    <property type="match status" value="1"/>
</dbReference>
<evidence type="ECO:0000313" key="15">
    <source>
        <dbReference type="EMBL" id="SHH95456.1"/>
    </source>
</evidence>
<dbReference type="GO" id="GO:0005886">
    <property type="term" value="C:plasma membrane"/>
    <property type="evidence" value="ECO:0007669"/>
    <property type="project" value="UniProtKB-SubCell"/>
</dbReference>
<name>A0A1M5X6Q4_9CLOT</name>
<feature type="coiled-coil region" evidence="12">
    <location>
        <begin position="83"/>
        <end position="110"/>
    </location>
</feature>
<dbReference type="InterPro" id="IPR003594">
    <property type="entry name" value="HATPase_dom"/>
</dbReference>
<dbReference type="InterPro" id="IPR036890">
    <property type="entry name" value="HATPase_C_sf"/>
</dbReference>
<gene>
    <name evidence="15" type="ORF">SAMN02745207_03396</name>
</gene>
<dbReference type="Pfam" id="PF02518">
    <property type="entry name" value="HATPase_c"/>
    <property type="match status" value="1"/>
</dbReference>
<dbReference type="Gene3D" id="6.10.340.10">
    <property type="match status" value="1"/>
</dbReference>
<keyword evidence="7 15" id="KW-0418">Kinase</keyword>
<evidence type="ECO:0000256" key="12">
    <source>
        <dbReference type="SAM" id="Coils"/>
    </source>
</evidence>
<keyword evidence="11 13" id="KW-0472">Membrane</keyword>
<dbReference type="AlphaFoldDB" id="A0A1M5X6Q4"/>
<dbReference type="SUPFAM" id="SSF158472">
    <property type="entry name" value="HAMP domain-like"/>
    <property type="match status" value="1"/>
</dbReference>
<keyword evidence="2" id="KW-1003">Cell membrane</keyword>
<keyword evidence="10" id="KW-0902">Two-component regulatory system</keyword>
<feature type="transmembrane region" description="Helical" evidence="13">
    <location>
        <begin position="20"/>
        <end position="39"/>
    </location>
</feature>
<comment type="subcellular location">
    <subcellularLocation>
        <location evidence="1">Cell membrane</location>
        <topology evidence="1">Multi-pass membrane protein</topology>
    </subcellularLocation>
</comment>
<reference evidence="15 16" key="1">
    <citation type="submission" date="2016-11" db="EMBL/GenBank/DDBJ databases">
        <authorList>
            <person name="Jaros S."/>
            <person name="Januszkiewicz K."/>
            <person name="Wedrychowicz H."/>
        </authorList>
    </citation>
    <scope>NUCLEOTIDE SEQUENCE [LARGE SCALE GENOMIC DNA]</scope>
    <source>
        <strain evidence="15 16">DSM 8605</strain>
    </source>
</reference>
<dbReference type="SUPFAM" id="SSF55874">
    <property type="entry name" value="ATPase domain of HSP90 chaperone/DNA topoisomerase II/histidine kinase"/>
    <property type="match status" value="1"/>
</dbReference>
<evidence type="ECO:0000313" key="16">
    <source>
        <dbReference type="Proteomes" id="UP000184447"/>
    </source>
</evidence>
<dbReference type="PROSITE" id="PS50885">
    <property type="entry name" value="HAMP"/>
    <property type="match status" value="1"/>
</dbReference>
<dbReference type="PANTHER" id="PTHR34220">
    <property type="entry name" value="SENSOR HISTIDINE KINASE YPDA"/>
    <property type="match status" value="1"/>
</dbReference>
<keyword evidence="16" id="KW-1185">Reference proteome</keyword>
<sequence>MIIKKVFLKKINSIKIKTTFYYIIMIVFMSIISIYSLSITNKYKEQIDSLFARNLILNNLSNQLTLVDKELVMYLSTKNSTNLNNYMRNADELQNIAGKLSNQVVNYTEEELMFKDIENMVNSYIAQTEKAVYEKRKTDIAAYTKTYNDLLNTMSYISDYISELNNRQLYRNASNYTYMSKQISMANVFNLGLIIDLIFLSIVLVYRMTNNMIKPLIKLSHSAEDISKGNFETKEVIVQTNDEIEILSNAFNKMKKSIHAYIEELKEKASMEVKIKDQEMENFKMQSLLDKARLYALQSQMDPHFLFNTINAAVQLSVMEGADNTGEFLERMARVFRYNIKQIDSEVTISQEIENIKDYYELLNVRFGDLIEFHFEIDESGLEFKMPPLIIQPIVENAYIHGLSKKEEGGNICIKVINKLAETEIIVEDDGVGMPEETIDLILNIDNIKTPKNEFKYKSTKESPQIGMNNVINRLELFFKEKNLVKISSTQGIGTKVIISIPHSKGDLK</sequence>
<keyword evidence="8" id="KW-0067">ATP-binding</keyword>
<evidence type="ECO:0000256" key="9">
    <source>
        <dbReference type="ARBA" id="ARBA00022989"/>
    </source>
</evidence>
<dbReference type="InterPro" id="IPR050640">
    <property type="entry name" value="Bact_2-comp_sensor_kinase"/>
</dbReference>
<evidence type="ECO:0000256" key="4">
    <source>
        <dbReference type="ARBA" id="ARBA00022679"/>
    </source>
</evidence>
<dbReference type="SMART" id="SM00304">
    <property type="entry name" value="HAMP"/>
    <property type="match status" value="1"/>
</dbReference>
<keyword evidence="12" id="KW-0175">Coiled coil</keyword>
<keyword evidence="3" id="KW-0597">Phosphoprotein</keyword>
<evidence type="ECO:0000256" key="1">
    <source>
        <dbReference type="ARBA" id="ARBA00004651"/>
    </source>
</evidence>
<dbReference type="InterPro" id="IPR003660">
    <property type="entry name" value="HAMP_dom"/>
</dbReference>
<organism evidence="15 16">
    <name type="scientific">Clostridium grantii DSM 8605</name>
    <dbReference type="NCBI Taxonomy" id="1121316"/>
    <lineage>
        <taxon>Bacteria</taxon>
        <taxon>Bacillati</taxon>
        <taxon>Bacillota</taxon>
        <taxon>Clostridia</taxon>
        <taxon>Eubacteriales</taxon>
        <taxon>Clostridiaceae</taxon>
        <taxon>Clostridium</taxon>
    </lineage>
</organism>
<protein>
    <submittedName>
        <fullName evidence="15">Histidine kinase-, DNA gyrase B-, and HSP90-like ATPase</fullName>
    </submittedName>
</protein>
<dbReference type="RefSeq" id="WP_073339827.1">
    <property type="nucleotide sequence ID" value="NZ_FQXM01000024.1"/>
</dbReference>
<dbReference type="Proteomes" id="UP000184447">
    <property type="component" value="Unassembled WGS sequence"/>
</dbReference>
<evidence type="ECO:0000256" key="3">
    <source>
        <dbReference type="ARBA" id="ARBA00022553"/>
    </source>
</evidence>
<dbReference type="Pfam" id="PF06580">
    <property type="entry name" value="His_kinase"/>
    <property type="match status" value="1"/>
</dbReference>
<dbReference type="GO" id="GO:0005524">
    <property type="term" value="F:ATP binding"/>
    <property type="evidence" value="ECO:0007669"/>
    <property type="project" value="UniProtKB-KW"/>
</dbReference>
<evidence type="ECO:0000256" key="7">
    <source>
        <dbReference type="ARBA" id="ARBA00022777"/>
    </source>
</evidence>
<accession>A0A1M5X6Q4</accession>
<keyword evidence="6" id="KW-0547">Nucleotide-binding</keyword>
<evidence type="ECO:0000256" key="6">
    <source>
        <dbReference type="ARBA" id="ARBA00022741"/>
    </source>
</evidence>
<proteinExistence type="predicted"/>
<dbReference type="OrthoDB" id="9809348at2"/>
<dbReference type="GO" id="GO:0000155">
    <property type="term" value="F:phosphorelay sensor kinase activity"/>
    <property type="evidence" value="ECO:0007669"/>
    <property type="project" value="InterPro"/>
</dbReference>
<feature type="transmembrane region" description="Helical" evidence="13">
    <location>
        <begin position="188"/>
        <end position="206"/>
    </location>
</feature>
<keyword evidence="9 13" id="KW-1133">Transmembrane helix</keyword>
<evidence type="ECO:0000256" key="13">
    <source>
        <dbReference type="SAM" id="Phobius"/>
    </source>
</evidence>
<evidence type="ECO:0000256" key="8">
    <source>
        <dbReference type="ARBA" id="ARBA00022840"/>
    </source>
</evidence>
<dbReference type="Gene3D" id="3.30.565.10">
    <property type="entry name" value="Histidine kinase-like ATPase, C-terminal domain"/>
    <property type="match status" value="1"/>
</dbReference>
<evidence type="ECO:0000256" key="10">
    <source>
        <dbReference type="ARBA" id="ARBA00023012"/>
    </source>
</evidence>
<dbReference type="CDD" id="cd06225">
    <property type="entry name" value="HAMP"/>
    <property type="match status" value="1"/>
</dbReference>
<evidence type="ECO:0000259" key="14">
    <source>
        <dbReference type="PROSITE" id="PS50885"/>
    </source>
</evidence>